<evidence type="ECO:0000313" key="3">
    <source>
        <dbReference type="Proteomes" id="UP001449795"/>
    </source>
</evidence>
<dbReference type="InterPro" id="IPR021795">
    <property type="entry name" value="DUF3363"/>
</dbReference>
<name>A0ABZ3DBX4_9PROT</name>
<protein>
    <submittedName>
        <fullName evidence="2">DUF3363 domain-containing protein</fullName>
    </submittedName>
</protein>
<proteinExistence type="predicted"/>
<dbReference type="Pfam" id="PF11843">
    <property type="entry name" value="DUF3363"/>
    <property type="match status" value="1"/>
</dbReference>
<accession>A0ABZ3DBX4</accession>
<organism evidence="2 3">
    <name type="scientific">Nguyenibacter vanlangensis</name>
    <dbReference type="NCBI Taxonomy" id="1216886"/>
    <lineage>
        <taxon>Bacteria</taxon>
        <taxon>Pseudomonadati</taxon>
        <taxon>Pseudomonadota</taxon>
        <taxon>Alphaproteobacteria</taxon>
        <taxon>Acetobacterales</taxon>
        <taxon>Acetobacteraceae</taxon>
        <taxon>Nguyenibacter</taxon>
    </lineage>
</organism>
<dbReference type="RefSeq" id="WP_342630211.1">
    <property type="nucleotide sequence ID" value="NZ_CP152276.1"/>
</dbReference>
<evidence type="ECO:0000313" key="2">
    <source>
        <dbReference type="EMBL" id="XAE45054.1"/>
    </source>
</evidence>
<dbReference type="Proteomes" id="UP001449795">
    <property type="component" value="Chromosome"/>
</dbReference>
<keyword evidence="3" id="KW-1185">Reference proteome</keyword>
<gene>
    <name evidence="2" type="ORF">AAC691_12540</name>
</gene>
<dbReference type="EMBL" id="CP152276">
    <property type="protein sequence ID" value="XAE45054.1"/>
    <property type="molecule type" value="Genomic_DNA"/>
</dbReference>
<feature type="region of interest" description="Disordered" evidence="1">
    <location>
        <begin position="36"/>
        <end position="58"/>
    </location>
</feature>
<sequence>MVQDDEFRVRPGRIRATRAGQGRSFIGKVLAATNRAGGMARPGSGRGGTGPSTFGRGRGATLRANRILSRRTRLAVVKARVVRHGGRASLRAHLSYLQREGVTKDGEKAKLFGAERDAVPASEFAERCADDRHHFRFIIGPEDAPALADLRSFTRELMTQAEQDLGTTLDWVAVSHWNTDNPHIHIIVRGKDQEGEDLVIARDYISEGLRARAQNLVTLELGLRTENEIRKSVERQVEAERWTQLDRQLQQDADERGILNLAPHPDRRPDLFAVLKVGRLRRLERMGLAHQVGDGRWRLDEAAEPTLREMGQRGDIIKRIHRGLSEQGIERAASAWVLAGEELAEPVIGRLVARGLDDELKGTAYAVIDGVDGRTHHVHLPTLEATGDSPSRSVVEVRKFEDANGRRRVALAVRSDLSVAEQVTARGATWLDRQLIAREPVALGEGGYGAEVRDALTRRSEHLVAQGIAQRDGEQVRYPHGMIVALREREVADLVRRLEQQSGLPHQPSAQGEYVTGTYRQRFALASGRMAMIDDGLGFQLVPWTPSLEKQLGRQVSGIARGDGGVDWSFGRKRDMGIGL</sequence>
<reference evidence="2 3" key="1">
    <citation type="submission" date="2024-04" db="EMBL/GenBank/DDBJ databases">
        <title>Complete genome sequence of Nguyenibacter vanlangesis HBCM-1154, a strain capable of nitrogen fixation, IAA production, and phosphorus solubilization isolated from sugarcane soil.</title>
        <authorList>
            <person name="MY HANH P."/>
        </authorList>
    </citation>
    <scope>NUCLEOTIDE SEQUENCE [LARGE SCALE GENOMIC DNA]</scope>
    <source>
        <strain evidence="2 3">HBCM 1154</strain>
    </source>
</reference>
<evidence type="ECO:0000256" key="1">
    <source>
        <dbReference type="SAM" id="MobiDB-lite"/>
    </source>
</evidence>